<dbReference type="InterPro" id="IPR018392">
    <property type="entry name" value="LysM"/>
</dbReference>
<reference evidence="7 8" key="1">
    <citation type="submission" date="2016-11" db="EMBL/GenBank/DDBJ databases">
        <authorList>
            <person name="Jaros S."/>
            <person name="Januszkiewicz K."/>
            <person name="Wedrychowicz H."/>
        </authorList>
    </citation>
    <scope>NUCLEOTIDE SEQUENCE [LARGE SCALE GENOMIC DNA]</scope>
    <source>
        <strain evidence="7 8">DSM 22807</strain>
    </source>
</reference>
<feature type="domain" description="LysM" evidence="6">
    <location>
        <begin position="157"/>
        <end position="201"/>
    </location>
</feature>
<evidence type="ECO:0000256" key="2">
    <source>
        <dbReference type="ARBA" id="ARBA00022692"/>
    </source>
</evidence>
<dbReference type="EMBL" id="FQZH01000005">
    <property type="protein sequence ID" value="SHJ68956.1"/>
    <property type="molecule type" value="Genomic_DNA"/>
</dbReference>
<dbReference type="Gene3D" id="3.40.50.2300">
    <property type="match status" value="1"/>
</dbReference>
<dbReference type="SMART" id="SM00257">
    <property type="entry name" value="LysM"/>
    <property type="match status" value="4"/>
</dbReference>
<dbReference type="OrthoDB" id="2149800at2"/>
<evidence type="ECO:0000259" key="6">
    <source>
        <dbReference type="PROSITE" id="PS51782"/>
    </source>
</evidence>
<feature type="signal peptide" evidence="5">
    <location>
        <begin position="1"/>
        <end position="19"/>
    </location>
</feature>
<keyword evidence="4" id="KW-0472">Membrane</keyword>
<keyword evidence="3" id="KW-1133">Transmembrane helix</keyword>
<dbReference type="CDD" id="cd00118">
    <property type="entry name" value="LysM"/>
    <property type="match status" value="4"/>
</dbReference>
<comment type="subcellular location">
    <subcellularLocation>
        <location evidence="1">Membrane</location>
    </subcellularLocation>
</comment>
<dbReference type="InterPro" id="IPR001828">
    <property type="entry name" value="ANF_lig-bd_rcpt"/>
</dbReference>
<accession>A0A1M6LCR9</accession>
<dbReference type="Gene3D" id="3.10.350.10">
    <property type="entry name" value="LysM domain"/>
    <property type="match status" value="4"/>
</dbReference>
<protein>
    <submittedName>
        <fullName evidence="7">Amino acid/amide ABC transporter substrate-binding protein, HAAT family</fullName>
    </submittedName>
</protein>
<keyword evidence="5" id="KW-0732">Signal</keyword>
<dbReference type="GO" id="GO:0008932">
    <property type="term" value="F:lytic endotransglycosylase activity"/>
    <property type="evidence" value="ECO:0007669"/>
    <property type="project" value="TreeGrafter"/>
</dbReference>
<evidence type="ECO:0000256" key="1">
    <source>
        <dbReference type="ARBA" id="ARBA00004370"/>
    </source>
</evidence>
<feature type="chain" id="PRO_5012725876" evidence="5">
    <location>
        <begin position="20"/>
        <end position="638"/>
    </location>
</feature>
<gene>
    <name evidence="7" type="ORF">SAMN05444337_2454</name>
</gene>
<keyword evidence="8" id="KW-1185">Reference proteome</keyword>
<evidence type="ECO:0000313" key="7">
    <source>
        <dbReference type="EMBL" id="SHJ68956.1"/>
    </source>
</evidence>
<dbReference type="AlphaFoldDB" id="A0A1M6LCR9"/>
<feature type="domain" description="LysM" evidence="6">
    <location>
        <begin position="88"/>
        <end position="132"/>
    </location>
</feature>
<dbReference type="PANTHER" id="PTHR33734">
    <property type="entry name" value="LYSM DOMAIN-CONTAINING GPI-ANCHORED PROTEIN 2"/>
    <property type="match status" value="1"/>
</dbReference>
<dbReference type="PROSITE" id="PS51782">
    <property type="entry name" value="LYSM"/>
    <property type="match status" value="4"/>
</dbReference>
<organism evidence="7 8">
    <name type="scientific">Flavobacterium haoranii</name>
    <dbReference type="NCBI Taxonomy" id="683124"/>
    <lineage>
        <taxon>Bacteria</taxon>
        <taxon>Pseudomonadati</taxon>
        <taxon>Bacteroidota</taxon>
        <taxon>Flavobacteriia</taxon>
        <taxon>Flavobacteriales</taxon>
        <taxon>Flavobacteriaceae</taxon>
        <taxon>Flavobacterium</taxon>
    </lineage>
</organism>
<dbReference type="STRING" id="683124.SAMN05444337_2454"/>
<proteinExistence type="predicted"/>
<evidence type="ECO:0000256" key="4">
    <source>
        <dbReference type="ARBA" id="ARBA00023136"/>
    </source>
</evidence>
<sequence>MKLAKVVFFIFLNSAVLFAKQDPYKKHLVEKGETVYSISKKYHVTPFDIYRLNPDAKDGIKENTTLLIPNGTVNTTEGQNNESASDLKTHKVAPKETLFSLAKQYSVSVADLKEWNPEVEKNGLKIGQDLIVSKTYKPSSGVDYSEVQEVKSSASVSTHVVKTQETLYSISKKYGVSVNELESLNPQIKEEGLKIGDTIKIKKESQVAVTQINNDENLYIVKQSETLFSICKQFNISASDLISLNPELNYGLKEGMKLKLPSEIKIENTFAVEKPKANLLNSIDYTTQKELVMLIPFNISKIQADSTKSTKDYIKNSKFLNLTLDFYSGALVAIDSAKKMGFPVNVKILDVESSKNSSNISQIISSNNFSNVDAVIGPFVNSHAETAAQLLSKYNIPVISPLSKELSKPYDNLFNAVPSQQTIVRKLFDYLNQKNGNIVAVISPKKNASKELLVSQYSYVKFPEVDDKGSVTYETLKAKMVPGKKNFVILDSEKSSQIMSVSSILMKLKKEFDLQLVVFELYDSLNYEEINMQNLVDLQLLYPSYTKEPYRMEDKVTIEKLRSANGVYPNVYTSKGFDVTFDTLLRICQPEGFVKSVEEVATEGAENGFHYVKENGVWMNDAIYIQYYDSDFTVKQAN</sequence>
<evidence type="ECO:0000313" key="8">
    <source>
        <dbReference type="Proteomes" id="UP000184232"/>
    </source>
</evidence>
<dbReference type="InterPro" id="IPR036779">
    <property type="entry name" value="LysM_dom_sf"/>
</dbReference>
<dbReference type="InterPro" id="IPR028082">
    <property type="entry name" value="Peripla_BP_I"/>
</dbReference>
<dbReference type="GO" id="GO:0016020">
    <property type="term" value="C:membrane"/>
    <property type="evidence" value="ECO:0007669"/>
    <property type="project" value="UniProtKB-SubCell"/>
</dbReference>
<keyword evidence="2" id="KW-0812">Transmembrane</keyword>
<evidence type="ECO:0000256" key="5">
    <source>
        <dbReference type="SAM" id="SignalP"/>
    </source>
</evidence>
<dbReference type="SUPFAM" id="SSF53822">
    <property type="entry name" value="Periplasmic binding protein-like I"/>
    <property type="match status" value="1"/>
</dbReference>
<dbReference type="PANTHER" id="PTHR33734:SF22">
    <property type="entry name" value="MEMBRANE-BOUND LYTIC MUREIN TRANSGLYCOSYLASE D"/>
    <property type="match status" value="1"/>
</dbReference>
<evidence type="ECO:0000256" key="3">
    <source>
        <dbReference type="ARBA" id="ARBA00022989"/>
    </source>
</evidence>
<dbReference type="Pfam" id="PF01476">
    <property type="entry name" value="LysM"/>
    <property type="match status" value="4"/>
</dbReference>
<feature type="domain" description="LysM" evidence="6">
    <location>
        <begin position="25"/>
        <end position="68"/>
    </location>
</feature>
<feature type="domain" description="LysM" evidence="6">
    <location>
        <begin position="217"/>
        <end position="260"/>
    </location>
</feature>
<dbReference type="Pfam" id="PF01094">
    <property type="entry name" value="ANF_receptor"/>
    <property type="match status" value="1"/>
</dbReference>
<dbReference type="Proteomes" id="UP000184232">
    <property type="component" value="Unassembled WGS sequence"/>
</dbReference>
<dbReference type="RefSeq" id="WP_072785506.1">
    <property type="nucleotide sequence ID" value="NZ_FQZH01000005.1"/>
</dbReference>
<name>A0A1M6LCR9_9FLAO</name>
<dbReference type="SUPFAM" id="SSF54106">
    <property type="entry name" value="LysM domain"/>
    <property type="match status" value="4"/>
</dbReference>